<name>A0A2K3DGZ0_CHLRE</name>
<dbReference type="GO" id="GO:0047631">
    <property type="term" value="F:ADP-ribose diphosphatase activity"/>
    <property type="evidence" value="ECO:0000318"/>
    <property type="project" value="GO_Central"/>
</dbReference>
<evidence type="ECO:0000259" key="4">
    <source>
        <dbReference type="PROSITE" id="PS51462"/>
    </source>
</evidence>
<sequence>MSEDAAAEAHAVLEATDDNYDGKIISQAALPSQPDAFASRLRASLAAWADSGRVRGVWLKLGLEQAALIPMAVEQGFVFHHAEPEYLMMTRWLPDTPSTLPANASHQVGVGAFVVNSSGQVLVVQERSGVLRGRGVWKMPTGLVAAGEDLTAAAERELLEETGITARVESVLALRQAHGFAFGKSDLFVVLGMRPVPDVQVPVPCPSELEDARWVPLHEYTDQQFFAGMPLYSKLLQRCAAWAAGRYSGLRAERLESNVTRSRSDLLLWGEDDVALAEARAALLEQQGGGKGAAGNGDGNGKAGKAEEGASGSRL</sequence>
<dbReference type="Pfam" id="PF00293">
    <property type="entry name" value="NUDIX"/>
    <property type="match status" value="1"/>
</dbReference>
<dbReference type="InterPro" id="IPR015797">
    <property type="entry name" value="NUDIX_hydrolase-like_dom_sf"/>
</dbReference>
<keyword evidence="2" id="KW-0378">Hydrolase</keyword>
<dbReference type="PRINTS" id="PR01356">
    <property type="entry name" value="GFGPROTEIN"/>
</dbReference>
<dbReference type="PaxDb" id="3055-EDP01016"/>
<dbReference type="InterPro" id="IPR000086">
    <property type="entry name" value="NUDIX_hydrolase_dom"/>
</dbReference>
<dbReference type="PANTHER" id="PTHR13994:SF13">
    <property type="entry name" value="FI03680P"/>
    <property type="match status" value="1"/>
</dbReference>
<dbReference type="InterPro" id="IPR040618">
    <property type="entry name" value="Pre-Nudix"/>
</dbReference>
<comment type="similarity">
    <text evidence="1">Belongs to the Nudix hydrolase family.</text>
</comment>
<dbReference type="PROSITE" id="PS51462">
    <property type="entry name" value="NUDIX"/>
    <property type="match status" value="1"/>
</dbReference>
<dbReference type="InParanoid" id="A0A2K3DGZ0"/>
<dbReference type="Gramene" id="PNW79813">
    <property type="protein sequence ID" value="PNW79813"/>
    <property type="gene ID" value="CHLRE_08g367800v5"/>
</dbReference>
<dbReference type="SUPFAM" id="SSF55811">
    <property type="entry name" value="Nudix"/>
    <property type="match status" value="1"/>
</dbReference>
<dbReference type="GO" id="GO:0051287">
    <property type="term" value="F:NAD binding"/>
    <property type="evidence" value="ECO:0000318"/>
    <property type="project" value="GO_Central"/>
</dbReference>
<dbReference type="CDD" id="cd04670">
    <property type="entry name" value="NUDIX_ASFGF2_Nudt6"/>
    <property type="match status" value="1"/>
</dbReference>
<evidence type="ECO:0000256" key="1">
    <source>
        <dbReference type="ARBA" id="ARBA00005582"/>
    </source>
</evidence>
<evidence type="ECO:0000256" key="3">
    <source>
        <dbReference type="SAM" id="MobiDB-lite"/>
    </source>
</evidence>
<dbReference type="PANTHER" id="PTHR13994">
    <property type="entry name" value="NUDIX HYDROLASE RELATED"/>
    <property type="match status" value="1"/>
</dbReference>
<evidence type="ECO:0000313" key="6">
    <source>
        <dbReference type="Proteomes" id="UP000006906"/>
    </source>
</evidence>
<evidence type="ECO:0000313" key="5">
    <source>
        <dbReference type="EMBL" id="PNW79813.1"/>
    </source>
</evidence>
<dbReference type="InterPro" id="IPR003293">
    <property type="entry name" value="Nudix_hydrolase6-like"/>
</dbReference>
<accession>A0A2K3DGZ0</accession>
<evidence type="ECO:0000256" key="2">
    <source>
        <dbReference type="ARBA" id="ARBA00022801"/>
    </source>
</evidence>
<proteinExistence type="inferred from homology"/>
<gene>
    <name evidence="5" type="ORF">CHLRE_08g367800v5</name>
</gene>
<dbReference type="EMBL" id="CM008969">
    <property type="protein sequence ID" value="PNW79813.1"/>
    <property type="molecule type" value="Genomic_DNA"/>
</dbReference>
<dbReference type="PROSITE" id="PS00893">
    <property type="entry name" value="NUDIX_BOX"/>
    <property type="match status" value="1"/>
</dbReference>
<dbReference type="Gene3D" id="3.90.79.10">
    <property type="entry name" value="Nucleoside Triphosphate Pyrophosphohydrolase"/>
    <property type="match status" value="1"/>
</dbReference>
<reference evidence="5 6" key="1">
    <citation type="journal article" date="2007" name="Science">
        <title>The Chlamydomonas genome reveals the evolution of key animal and plant functions.</title>
        <authorList>
            <person name="Merchant S.S."/>
            <person name="Prochnik S.E."/>
            <person name="Vallon O."/>
            <person name="Harris E.H."/>
            <person name="Karpowicz S.J."/>
            <person name="Witman G.B."/>
            <person name="Terry A."/>
            <person name="Salamov A."/>
            <person name="Fritz-Laylin L.K."/>
            <person name="Marechal-Drouard L."/>
            <person name="Marshall W.F."/>
            <person name="Qu L.H."/>
            <person name="Nelson D.R."/>
            <person name="Sanderfoot A.A."/>
            <person name="Spalding M.H."/>
            <person name="Kapitonov V.V."/>
            <person name="Ren Q."/>
            <person name="Ferris P."/>
            <person name="Lindquist E."/>
            <person name="Shapiro H."/>
            <person name="Lucas S.M."/>
            <person name="Grimwood J."/>
            <person name="Schmutz J."/>
            <person name="Cardol P."/>
            <person name="Cerutti H."/>
            <person name="Chanfreau G."/>
            <person name="Chen C.L."/>
            <person name="Cognat V."/>
            <person name="Croft M.T."/>
            <person name="Dent R."/>
            <person name="Dutcher S."/>
            <person name="Fernandez E."/>
            <person name="Fukuzawa H."/>
            <person name="Gonzalez-Ballester D."/>
            <person name="Gonzalez-Halphen D."/>
            <person name="Hallmann A."/>
            <person name="Hanikenne M."/>
            <person name="Hippler M."/>
            <person name="Inwood W."/>
            <person name="Jabbari K."/>
            <person name="Kalanon M."/>
            <person name="Kuras R."/>
            <person name="Lefebvre P.A."/>
            <person name="Lemaire S.D."/>
            <person name="Lobanov A.V."/>
            <person name="Lohr M."/>
            <person name="Manuell A."/>
            <person name="Meier I."/>
            <person name="Mets L."/>
            <person name="Mittag M."/>
            <person name="Mittelmeier T."/>
            <person name="Moroney J.V."/>
            <person name="Moseley J."/>
            <person name="Napoli C."/>
            <person name="Nedelcu A.M."/>
            <person name="Niyogi K."/>
            <person name="Novoselov S.V."/>
            <person name="Paulsen I.T."/>
            <person name="Pazour G."/>
            <person name="Purton S."/>
            <person name="Ral J.P."/>
            <person name="Riano-Pachon D.M."/>
            <person name="Riekhof W."/>
            <person name="Rymarquis L."/>
            <person name="Schroda M."/>
            <person name="Stern D."/>
            <person name="Umen J."/>
            <person name="Willows R."/>
            <person name="Wilson N."/>
            <person name="Zimmer S.L."/>
            <person name="Allmer J."/>
            <person name="Balk J."/>
            <person name="Bisova K."/>
            <person name="Chen C.J."/>
            <person name="Elias M."/>
            <person name="Gendler K."/>
            <person name="Hauser C."/>
            <person name="Lamb M.R."/>
            <person name="Ledford H."/>
            <person name="Long J.C."/>
            <person name="Minagawa J."/>
            <person name="Page M.D."/>
            <person name="Pan J."/>
            <person name="Pootakham W."/>
            <person name="Roje S."/>
            <person name="Rose A."/>
            <person name="Stahlberg E."/>
            <person name="Terauchi A.M."/>
            <person name="Yang P."/>
            <person name="Ball S."/>
            <person name="Bowler C."/>
            <person name="Dieckmann C.L."/>
            <person name="Gladyshev V.N."/>
            <person name="Green P."/>
            <person name="Jorgensen R."/>
            <person name="Mayfield S."/>
            <person name="Mueller-Roeber B."/>
            <person name="Rajamani S."/>
            <person name="Sayre R.T."/>
            <person name="Brokstein P."/>
            <person name="Dubchak I."/>
            <person name="Goodstein D."/>
            <person name="Hornick L."/>
            <person name="Huang Y.W."/>
            <person name="Jhaveri J."/>
            <person name="Luo Y."/>
            <person name="Martinez D."/>
            <person name="Ngau W.C."/>
            <person name="Otillar B."/>
            <person name="Poliakov A."/>
            <person name="Porter A."/>
            <person name="Szajkowski L."/>
            <person name="Werner G."/>
            <person name="Zhou K."/>
            <person name="Grigoriev I.V."/>
            <person name="Rokhsar D.S."/>
            <person name="Grossman A.R."/>
        </authorList>
    </citation>
    <scope>NUCLEOTIDE SEQUENCE [LARGE SCALE GENOMIC DNA]</scope>
    <source>
        <strain evidence="6">CC-503</strain>
    </source>
</reference>
<dbReference type="GeneID" id="5721695"/>
<dbReference type="FunFam" id="3.40.630.30:FF:000016">
    <property type="entry name" value="nudix hydrolase 2"/>
    <property type="match status" value="1"/>
</dbReference>
<dbReference type="FunCoup" id="A0A2K3DGZ0">
    <property type="interactions" value="386"/>
</dbReference>
<organism evidence="5 6">
    <name type="scientific">Chlamydomonas reinhardtii</name>
    <name type="common">Chlamydomonas smithii</name>
    <dbReference type="NCBI Taxonomy" id="3055"/>
    <lineage>
        <taxon>Eukaryota</taxon>
        <taxon>Viridiplantae</taxon>
        <taxon>Chlorophyta</taxon>
        <taxon>core chlorophytes</taxon>
        <taxon>Chlorophyceae</taxon>
        <taxon>CS clade</taxon>
        <taxon>Chlamydomonadales</taxon>
        <taxon>Chlamydomonadaceae</taxon>
        <taxon>Chlamydomonas</taxon>
    </lineage>
</organism>
<dbReference type="Gene3D" id="3.40.630.30">
    <property type="match status" value="1"/>
</dbReference>
<dbReference type="ExpressionAtlas" id="A0A2K3DGZ0">
    <property type="expression patterns" value="differential"/>
</dbReference>
<dbReference type="GO" id="GO:0035529">
    <property type="term" value="F:NADH pyrophosphatase activity"/>
    <property type="evidence" value="ECO:0000318"/>
    <property type="project" value="GO_Central"/>
</dbReference>
<dbReference type="Pfam" id="PF18290">
    <property type="entry name" value="Nudix_hydro"/>
    <property type="match status" value="1"/>
</dbReference>
<dbReference type="OrthoDB" id="447842at2759"/>
<protein>
    <recommendedName>
        <fullName evidence="4">Nudix hydrolase domain-containing protein</fullName>
    </recommendedName>
</protein>
<dbReference type="KEGG" id="cre:CHLRE_08g367800v5"/>
<dbReference type="InterPro" id="IPR020084">
    <property type="entry name" value="NUDIX_hydrolase_CS"/>
</dbReference>
<dbReference type="OMA" id="AKNCYLY"/>
<dbReference type="RefSeq" id="XP_042921966.1">
    <property type="nucleotide sequence ID" value="XM_043064965.1"/>
</dbReference>
<dbReference type="Proteomes" id="UP000006906">
    <property type="component" value="Chromosome 8"/>
</dbReference>
<feature type="region of interest" description="Disordered" evidence="3">
    <location>
        <begin position="287"/>
        <end position="315"/>
    </location>
</feature>
<feature type="domain" description="Nudix hydrolase" evidence="4">
    <location>
        <begin position="105"/>
        <end position="237"/>
    </location>
</feature>
<feature type="compositionally biased region" description="Gly residues" evidence="3">
    <location>
        <begin position="287"/>
        <end position="302"/>
    </location>
</feature>
<keyword evidence="6" id="KW-1185">Reference proteome</keyword>
<dbReference type="AlphaFoldDB" id="A0A2K3DGZ0"/>